<evidence type="ECO:0000313" key="2">
    <source>
        <dbReference type="Proteomes" id="UP000052012"/>
    </source>
</evidence>
<dbReference type="RefSeq" id="WP_056965796.1">
    <property type="nucleotide sequence ID" value="NZ_AYYQ01000006.1"/>
</dbReference>
<dbReference type="STRING" id="1423781.FD06_GL000307"/>
<dbReference type="EMBL" id="AYYQ01000006">
    <property type="protein sequence ID" value="KRM69248.1"/>
    <property type="molecule type" value="Genomic_DNA"/>
</dbReference>
<accession>A0A0R2AR15</accession>
<reference evidence="1 2" key="1">
    <citation type="journal article" date="2015" name="Genome Announc.">
        <title>Expanding the biotechnology potential of lactobacilli through comparative genomics of 213 strains and associated genera.</title>
        <authorList>
            <person name="Sun Z."/>
            <person name="Harris H.M."/>
            <person name="McCann A."/>
            <person name="Guo C."/>
            <person name="Argimon S."/>
            <person name="Zhang W."/>
            <person name="Yang X."/>
            <person name="Jeffery I.B."/>
            <person name="Cooney J.C."/>
            <person name="Kagawa T.F."/>
            <person name="Liu W."/>
            <person name="Song Y."/>
            <person name="Salvetti E."/>
            <person name="Wrobel A."/>
            <person name="Rasinkangas P."/>
            <person name="Parkhill J."/>
            <person name="Rea M.C."/>
            <person name="O'Sullivan O."/>
            <person name="Ritari J."/>
            <person name="Douillard F.P."/>
            <person name="Paul Ross R."/>
            <person name="Yang R."/>
            <person name="Briner A.E."/>
            <person name="Felis G.E."/>
            <person name="de Vos W.M."/>
            <person name="Barrangou R."/>
            <person name="Klaenhammer T.R."/>
            <person name="Caufield P.W."/>
            <person name="Cui Y."/>
            <person name="Zhang H."/>
            <person name="O'Toole P.W."/>
        </authorList>
    </citation>
    <scope>NUCLEOTIDE SEQUENCE [LARGE SCALE GENOMIC DNA]</scope>
    <source>
        <strain evidence="1 2">DSM 23829</strain>
    </source>
</reference>
<dbReference type="GO" id="GO:0003677">
    <property type="term" value="F:DNA binding"/>
    <property type="evidence" value="ECO:0007669"/>
    <property type="project" value="InterPro"/>
</dbReference>
<dbReference type="Proteomes" id="UP000052012">
    <property type="component" value="Unassembled WGS sequence"/>
</dbReference>
<dbReference type="InterPro" id="IPR010982">
    <property type="entry name" value="Lambda_DNA-bd_dom_sf"/>
</dbReference>
<evidence type="ECO:0008006" key="3">
    <source>
        <dbReference type="Google" id="ProtNLM"/>
    </source>
</evidence>
<dbReference type="SUPFAM" id="SSF47413">
    <property type="entry name" value="lambda repressor-like DNA-binding domains"/>
    <property type="match status" value="1"/>
</dbReference>
<dbReference type="AlphaFoldDB" id="A0A0R2AR15"/>
<dbReference type="PATRIC" id="fig|1423781.4.peg.311"/>
<name>A0A0R2AR15_9LACO</name>
<keyword evidence="2" id="KW-1185">Reference proteome</keyword>
<gene>
    <name evidence="1" type="ORF">FD06_GL000307</name>
</gene>
<dbReference type="OrthoDB" id="2321614at2"/>
<comment type="caution">
    <text evidence="1">The sequence shown here is derived from an EMBL/GenBank/DDBJ whole genome shotgun (WGS) entry which is preliminary data.</text>
</comment>
<evidence type="ECO:0000313" key="1">
    <source>
        <dbReference type="EMBL" id="KRM69248.1"/>
    </source>
</evidence>
<proteinExistence type="predicted"/>
<organism evidence="1 2">
    <name type="scientific">Apilactobacillus ozensis DSM 23829 = JCM 17196</name>
    <dbReference type="NCBI Taxonomy" id="1423781"/>
    <lineage>
        <taxon>Bacteria</taxon>
        <taxon>Bacillati</taxon>
        <taxon>Bacillota</taxon>
        <taxon>Bacilli</taxon>
        <taxon>Lactobacillales</taxon>
        <taxon>Lactobacillaceae</taxon>
        <taxon>Apilactobacillus</taxon>
    </lineage>
</organism>
<sequence>MNLKVKKQDLRNEWLKPKYNLRKVRLSNELSTEYLGNCIGSSRRQYELKERGIYPFHDYEIAIISYVLKDTPQRLFFD</sequence>
<protein>
    <recommendedName>
        <fullName evidence="3">HTH cro/C1-type domain-containing protein</fullName>
    </recommendedName>
</protein>